<reference evidence="3 4" key="1">
    <citation type="journal article" date="2021" name="Sci. Rep.">
        <title>Genome sequencing of the multicellular alga Astrephomene provides insights into convergent evolution of germ-soma differentiation.</title>
        <authorList>
            <person name="Yamashita S."/>
            <person name="Yamamoto K."/>
            <person name="Matsuzaki R."/>
            <person name="Suzuki S."/>
            <person name="Yamaguchi H."/>
            <person name="Hirooka S."/>
            <person name="Minakuchi Y."/>
            <person name="Miyagishima S."/>
            <person name="Kawachi M."/>
            <person name="Toyoda A."/>
            <person name="Nozaki H."/>
        </authorList>
    </citation>
    <scope>NUCLEOTIDE SEQUENCE [LARGE SCALE GENOMIC DNA]</scope>
    <source>
        <strain evidence="3 4">NIES-4017</strain>
    </source>
</reference>
<dbReference type="SUPFAM" id="SSF49879">
    <property type="entry name" value="SMAD/FHA domain"/>
    <property type="match status" value="1"/>
</dbReference>
<dbReference type="InterPro" id="IPR000253">
    <property type="entry name" value="FHA_dom"/>
</dbReference>
<dbReference type="InterPro" id="IPR008984">
    <property type="entry name" value="SMAD_FHA_dom_sf"/>
</dbReference>
<sequence>VGRPPSKADTKPDIVVNEKSVSKIHAILRVEPGSGDGDPQNRLILIDKSRFGTTVNGQKMPTGGSQELAAGDAVQLAPKTFLMWVAGRRDPGPPSGVGSAPAAPAAA</sequence>
<evidence type="ECO:0000259" key="2">
    <source>
        <dbReference type="PROSITE" id="PS50006"/>
    </source>
</evidence>
<evidence type="ECO:0000313" key="4">
    <source>
        <dbReference type="Proteomes" id="UP001054857"/>
    </source>
</evidence>
<dbReference type="Gene3D" id="2.60.200.20">
    <property type="match status" value="1"/>
</dbReference>
<feature type="domain" description="FHA" evidence="2">
    <location>
        <begin position="1"/>
        <end position="60"/>
    </location>
</feature>
<organism evidence="3 4">
    <name type="scientific">Astrephomene gubernaculifera</name>
    <dbReference type="NCBI Taxonomy" id="47775"/>
    <lineage>
        <taxon>Eukaryota</taxon>
        <taxon>Viridiplantae</taxon>
        <taxon>Chlorophyta</taxon>
        <taxon>core chlorophytes</taxon>
        <taxon>Chlorophyceae</taxon>
        <taxon>CS clade</taxon>
        <taxon>Chlamydomonadales</taxon>
        <taxon>Astrephomenaceae</taxon>
        <taxon>Astrephomene</taxon>
    </lineage>
</organism>
<accession>A0AAD3DIQ9</accession>
<dbReference type="PROSITE" id="PS50006">
    <property type="entry name" value="FHA_DOMAIN"/>
    <property type="match status" value="1"/>
</dbReference>
<evidence type="ECO:0000256" key="1">
    <source>
        <dbReference type="SAM" id="MobiDB-lite"/>
    </source>
</evidence>
<feature type="region of interest" description="Disordered" evidence="1">
    <location>
        <begin position="86"/>
        <end position="107"/>
    </location>
</feature>
<name>A0AAD3DIQ9_9CHLO</name>
<dbReference type="Proteomes" id="UP001054857">
    <property type="component" value="Unassembled WGS sequence"/>
</dbReference>
<comment type="caution">
    <text evidence="3">The sequence shown here is derived from an EMBL/GenBank/DDBJ whole genome shotgun (WGS) entry which is preliminary data.</text>
</comment>
<gene>
    <name evidence="3" type="ORF">Agub_g1335</name>
</gene>
<dbReference type="SMART" id="SM00240">
    <property type="entry name" value="FHA"/>
    <property type="match status" value="1"/>
</dbReference>
<proteinExistence type="predicted"/>
<feature type="compositionally biased region" description="Low complexity" evidence="1">
    <location>
        <begin position="96"/>
        <end position="107"/>
    </location>
</feature>
<evidence type="ECO:0000313" key="3">
    <source>
        <dbReference type="EMBL" id="GFR40726.1"/>
    </source>
</evidence>
<dbReference type="AlphaFoldDB" id="A0AAD3DIQ9"/>
<feature type="non-terminal residue" evidence="3">
    <location>
        <position position="107"/>
    </location>
</feature>
<keyword evidence="4" id="KW-1185">Reference proteome</keyword>
<protein>
    <recommendedName>
        <fullName evidence="2">FHA domain-containing protein</fullName>
    </recommendedName>
</protein>
<dbReference type="EMBL" id="BMAR01000001">
    <property type="protein sequence ID" value="GFR40726.1"/>
    <property type="molecule type" value="Genomic_DNA"/>
</dbReference>
<dbReference type="Pfam" id="PF00498">
    <property type="entry name" value="FHA"/>
    <property type="match status" value="1"/>
</dbReference>